<proteinExistence type="predicted"/>
<protein>
    <submittedName>
        <fullName evidence="1">Uncharacterized protein</fullName>
    </submittedName>
</protein>
<name>X0V9L0_9ZZZZ</name>
<sequence>MSQYDDGTVDTTAGSPTVDGTDTLWNSYASVGDMVQVGNDSVLYEVGVVVSDIELTLTSDYPTTLATQTYVLISDFTANHSIPLANQGDLRFADIYSRA</sequence>
<dbReference type="AlphaFoldDB" id="X0V9L0"/>
<dbReference type="EMBL" id="BARS01036354">
    <property type="protein sequence ID" value="GAG14839.1"/>
    <property type="molecule type" value="Genomic_DNA"/>
</dbReference>
<organism evidence="1">
    <name type="scientific">marine sediment metagenome</name>
    <dbReference type="NCBI Taxonomy" id="412755"/>
    <lineage>
        <taxon>unclassified sequences</taxon>
        <taxon>metagenomes</taxon>
        <taxon>ecological metagenomes</taxon>
    </lineage>
</organism>
<comment type="caution">
    <text evidence="1">The sequence shown here is derived from an EMBL/GenBank/DDBJ whole genome shotgun (WGS) entry which is preliminary data.</text>
</comment>
<reference evidence="1" key="1">
    <citation type="journal article" date="2014" name="Front. Microbiol.">
        <title>High frequency of phylogenetically diverse reductive dehalogenase-homologous genes in deep subseafloor sedimentary metagenomes.</title>
        <authorList>
            <person name="Kawai M."/>
            <person name="Futagami T."/>
            <person name="Toyoda A."/>
            <person name="Takaki Y."/>
            <person name="Nishi S."/>
            <person name="Hori S."/>
            <person name="Arai W."/>
            <person name="Tsubouchi T."/>
            <person name="Morono Y."/>
            <person name="Uchiyama I."/>
            <person name="Ito T."/>
            <person name="Fujiyama A."/>
            <person name="Inagaki F."/>
            <person name="Takami H."/>
        </authorList>
    </citation>
    <scope>NUCLEOTIDE SEQUENCE</scope>
    <source>
        <strain evidence="1">Expedition CK06-06</strain>
    </source>
</reference>
<feature type="non-terminal residue" evidence="1">
    <location>
        <position position="99"/>
    </location>
</feature>
<evidence type="ECO:0000313" key="1">
    <source>
        <dbReference type="EMBL" id="GAG14839.1"/>
    </source>
</evidence>
<accession>X0V9L0</accession>
<gene>
    <name evidence="1" type="ORF">S01H1_55898</name>
</gene>